<dbReference type="OrthoDB" id="1806521at2"/>
<dbReference type="SUPFAM" id="SSF49764">
    <property type="entry name" value="HSP20-like chaperones"/>
    <property type="match status" value="1"/>
</dbReference>
<dbReference type="Proteomes" id="UP000199087">
    <property type="component" value="Unassembled WGS sequence"/>
</dbReference>
<dbReference type="InterPro" id="IPR002068">
    <property type="entry name" value="A-crystallin/Hsp20_dom"/>
</dbReference>
<dbReference type="PROSITE" id="PS51203">
    <property type="entry name" value="CS"/>
    <property type="match status" value="1"/>
</dbReference>
<reference evidence="6" key="1">
    <citation type="submission" date="2015-05" db="EMBL/GenBank/DDBJ databases">
        <authorList>
            <person name="Urmite Genomes"/>
        </authorList>
    </citation>
    <scope>NUCLEOTIDE SEQUENCE [LARGE SCALE GENOMIC DNA]</scope>
    <source>
        <strain evidence="6">LF1</strain>
    </source>
</reference>
<gene>
    <name evidence="5" type="ORF">BN000_02770</name>
</gene>
<evidence type="ECO:0000313" key="6">
    <source>
        <dbReference type="Proteomes" id="UP000199087"/>
    </source>
</evidence>
<evidence type="ECO:0000259" key="3">
    <source>
        <dbReference type="PROSITE" id="PS01031"/>
    </source>
</evidence>
<protein>
    <submittedName>
        <fullName evidence="5">Hsp</fullName>
    </submittedName>
</protein>
<dbReference type="InterPro" id="IPR007052">
    <property type="entry name" value="CS_dom"/>
</dbReference>
<proteinExistence type="inferred from homology"/>
<keyword evidence="6" id="KW-1185">Reference proteome</keyword>
<dbReference type="RefSeq" id="WP_090635138.1">
    <property type="nucleotide sequence ID" value="NZ_CVRB01000003.1"/>
</dbReference>
<accession>A0A0U1NXR6</accession>
<dbReference type="Gene3D" id="2.60.40.790">
    <property type="match status" value="1"/>
</dbReference>
<dbReference type="AlphaFoldDB" id="A0A0U1NXR6"/>
<dbReference type="EMBL" id="CVRB01000003">
    <property type="protein sequence ID" value="CRK82819.1"/>
    <property type="molecule type" value="Genomic_DNA"/>
</dbReference>
<dbReference type="PANTHER" id="PTHR11527">
    <property type="entry name" value="HEAT-SHOCK PROTEIN 20 FAMILY MEMBER"/>
    <property type="match status" value="1"/>
</dbReference>
<evidence type="ECO:0000256" key="1">
    <source>
        <dbReference type="PROSITE-ProRule" id="PRU00285"/>
    </source>
</evidence>
<dbReference type="InterPro" id="IPR031107">
    <property type="entry name" value="Small_HSP"/>
</dbReference>
<comment type="similarity">
    <text evidence="1 2">Belongs to the small heat shock protein (HSP20) family.</text>
</comment>
<feature type="domain" description="SHSP" evidence="3">
    <location>
        <begin position="32"/>
        <end position="145"/>
    </location>
</feature>
<dbReference type="InterPro" id="IPR008978">
    <property type="entry name" value="HSP20-like_chaperone"/>
</dbReference>
<evidence type="ECO:0000259" key="4">
    <source>
        <dbReference type="PROSITE" id="PS51203"/>
    </source>
</evidence>
<evidence type="ECO:0000256" key="2">
    <source>
        <dbReference type="RuleBase" id="RU003616"/>
    </source>
</evidence>
<sequence>MELVPYDPFKHLPYMRRDFDRFFSGSPISFEHAGHLGGIRVDVHETDHEVIATCDLPGLERKEDVDLDIENNQLHISGRINRVHEVKEENMHRRERHVGRFHRTITLPCRVSHEGVSATYKNGVLEVKMPKLIKDDKKKIDVQFH</sequence>
<organism evidence="5 6">
    <name type="scientific">Neobacillus massiliamazoniensis</name>
    <dbReference type="NCBI Taxonomy" id="1499688"/>
    <lineage>
        <taxon>Bacteria</taxon>
        <taxon>Bacillati</taxon>
        <taxon>Bacillota</taxon>
        <taxon>Bacilli</taxon>
        <taxon>Bacillales</taxon>
        <taxon>Bacillaceae</taxon>
        <taxon>Neobacillus</taxon>
    </lineage>
</organism>
<dbReference type="STRING" id="1499688.BN000_02770"/>
<dbReference type="Pfam" id="PF00011">
    <property type="entry name" value="HSP20"/>
    <property type="match status" value="1"/>
</dbReference>
<dbReference type="PROSITE" id="PS01031">
    <property type="entry name" value="SHSP"/>
    <property type="match status" value="1"/>
</dbReference>
<dbReference type="CDD" id="cd06464">
    <property type="entry name" value="ACD_sHsps-like"/>
    <property type="match status" value="1"/>
</dbReference>
<feature type="domain" description="CS" evidence="4">
    <location>
        <begin position="36"/>
        <end position="145"/>
    </location>
</feature>
<name>A0A0U1NXR6_9BACI</name>
<evidence type="ECO:0000313" key="5">
    <source>
        <dbReference type="EMBL" id="CRK82819.1"/>
    </source>
</evidence>